<feature type="compositionally biased region" description="Pro residues" evidence="6">
    <location>
        <begin position="59"/>
        <end position="132"/>
    </location>
</feature>
<dbReference type="InterPro" id="IPR051582">
    <property type="entry name" value="LRR_extensin-like_regulator"/>
</dbReference>
<dbReference type="Gene3D" id="3.80.10.10">
    <property type="entry name" value="Ribonuclease Inhibitor"/>
    <property type="match status" value="2"/>
</dbReference>
<evidence type="ECO:0000256" key="5">
    <source>
        <dbReference type="ARBA" id="ARBA00022737"/>
    </source>
</evidence>
<dbReference type="AlphaFoldDB" id="A0A6D2JW12"/>
<keyword evidence="5" id="KW-0677">Repeat</keyword>
<feature type="compositionally biased region" description="Basic and acidic residues" evidence="6">
    <location>
        <begin position="491"/>
        <end position="508"/>
    </location>
</feature>
<comment type="caution">
    <text evidence="8">The sequence shown here is derived from an EMBL/GenBank/DDBJ whole genome shotgun (WGS) entry which is preliminary data.</text>
</comment>
<keyword evidence="3" id="KW-0433">Leucine-rich repeat</keyword>
<organism evidence="8 9">
    <name type="scientific">Microthlaspi erraticum</name>
    <dbReference type="NCBI Taxonomy" id="1685480"/>
    <lineage>
        <taxon>Eukaryota</taxon>
        <taxon>Viridiplantae</taxon>
        <taxon>Streptophyta</taxon>
        <taxon>Embryophyta</taxon>
        <taxon>Tracheophyta</taxon>
        <taxon>Spermatophyta</taxon>
        <taxon>Magnoliopsida</taxon>
        <taxon>eudicotyledons</taxon>
        <taxon>Gunneridae</taxon>
        <taxon>Pentapetalae</taxon>
        <taxon>rosids</taxon>
        <taxon>malvids</taxon>
        <taxon>Brassicales</taxon>
        <taxon>Brassicaceae</taxon>
        <taxon>Coluteocarpeae</taxon>
        <taxon>Microthlaspi</taxon>
    </lineage>
</organism>
<evidence type="ECO:0000256" key="6">
    <source>
        <dbReference type="SAM" id="MobiDB-lite"/>
    </source>
</evidence>
<dbReference type="SUPFAM" id="SSF52058">
    <property type="entry name" value="L domain-like"/>
    <property type="match status" value="1"/>
</dbReference>
<sequence length="526" mass="58101">MASISSILLLLLSLSYLHFTLPTGSNHLTDRKSLEIIIGGGDDGIPPPSPSEEPEPEPEYCPPPIPPPPPPCPPPTPPPPPPCPPPTSPPPPPPSPPPPPPPRHPPPPPPPSPPPPPPPKAPQLPPPKPPHSPPKRKSPPKPPGQPLIFESKLLEKVYPVLQAFKKLVTHDPKHILDSWNGSDICGQYRGLECAIFPNTKQKALASIQFNQFNFSGKYLRLDNFLDKLDTVTIFHANSNNFLGSVPKVGHLKYLFELDLSNNKLTGDFPASVLEATNLTFLDLRFNTFSGGVPPQVFNLDLDVLFINNNNLVQTLPKNLGSITALYLTFANNRFTGPIPDSIGNSNLKNLQEVLFLNNQLTGCLPYQIGNLNRASVFDVESNQLTGPIPYSFGCLDMMEQLNLARNNFYGTIPEIVCELSCLKNLSLSYNYFTQVGPKCRELIKRNVLDVRMNCILDLPKQKTSRECADFFMRRQTCPNSKSMLLIPCGKDPNRFKPDQERLEGKEARVSSPVSYGALNPDRIRNL</sequence>
<evidence type="ECO:0000256" key="7">
    <source>
        <dbReference type="SAM" id="SignalP"/>
    </source>
</evidence>
<feature type="signal peptide" evidence="7">
    <location>
        <begin position="1"/>
        <end position="22"/>
    </location>
</feature>
<evidence type="ECO:0000313" key="8">
    <source>
        <dbReference type="EMBL" id="CAA7048319.1"/>
    </source>
</evidence>
<reference evidence="8" key="1">
    <citation type="submission" date="2020-01" db="EMBL/GenBank/DDBJ databases">
        <authorList>
            <person name="Mishra B."/>
        </authorList>
    </citation>
    <scope>NUCLEOTIDE SEQUENCE [LARGE SCALE GENOMIC DNA]</scope>
</reference>
<evidence type="ECO:0000256" key="4">
    <source>
        <dbReference type="ARBA" id="ARBA00022729"/>
    </source>
</evidence>
<accession>A0A6D2JW12</accession>
<evidence type="ECO:0008006" key="10">
    <source>
        <dbReference type="Google" id="ProtNLM"/>
    </source>
</evidence>
<feature type="region of interest" description="Disordered" evidence="6">
    <location>
        <begin position="489"/>
        <end position="526"/>
    </location>
</feature>
<dbReference type="InterPro" id="IPR032675">
    <property type="entry name" value="LRR_dom_sf"/>
</dbReference>
<keyword evidence="9" id="KW-1185">Reference proteome</keyword>
<dbReference type="PANTHER" id="PTHR32093">
    <property type="entry name" value="LEUCINE-RICH REPEAT EXTENSIN-LIKE PROTEIN 3-RELATED"/>
    <property type="match status" value="1"/>
</dbReference>
<gene>
    <name evidence="8" type="ORF">MERR_LOCUS35554</name>
</gene>
<dbReference type="PANTHER" id="PTHR32093:SF131">
    <property type="entry name" value="LEUCINE-RICH REPEAT-CONTAINING N-TERMINAL PLANT-TYPE DOMAIN-CONTAINING PROTEIN"/>
    <property type="match status" value="1"/>
</dbReference>
<dbReference type="OrthoDB" id="676979at2759"/>
<name>A0A6D2JW12_9BRAS</name>
<keyword evidence="4 7" id="KW-0732">Signal</keyword>
<dbReference type="InterPro" id="IPR001611">
    <property type="entry name" value="Leu-rich_rpt"/>
</dbReference>
<dbReference type="EMBL" id="CACVBM020001385">
    <property type="protein sequence ID" value="CAA7048319.1"/>
    <property type="molecule type" value="Genomic_DNA"/>
</dbReference>
<dbReference type="Pfam" id="PF00560">
    <property type="entry name" value="LRR_1"/>
    <property type="match status" value="2"/>
</dbReference>
<evidence type="ECO:0000256" key="1">
    <source>
        <dbReference type="ARBA" id="ARBA00004613"/>
    </source>
</evidence>
<keyword evidence="2" id="KW-0964">Secreted</keyword>
<protein>
    <recommendedName>
        <fullName evidence="10">Leucine-rich repeat-containing N-terminal plant-type domain-containing protein</fullName>
    </recommendedName>
</protein>
<evidence type="ECO:0000256" key="2">
    <source>
        <dbReference type="ARBA" id="ARBA00022525"/>
    </source>
</evidence>
<proteinExistence type="predicted"/>
<dbReference type="PRINTS" id="PR01217">
    <property type="entry name" value="PRICHEXTENSN"/>
</dbReference>
<dbReference type="GO" id="GO:0005576">
    <property type="term" value="C:extracellular region"/>
    <property type="evidence" value="ECO:0007669"/>
    <property type="project" value="UniProtKB-SubCell"/>
</dbReference>
<dbReference type="Proteomes" id="UP000467841">
    <property type="component" value="Unassembled WGS sequence"/>
</dbReference>
<evidence type="ECO:0000256" key="3">
    <source>
        <dbReference type="ARBA" id="ARBA00022614"/>
    </source>
</evidence>
<feature type="region of interest" description="Disordered" evidence="6">
    <location>
        <begin position="37"/>
        <end position="147"/>
    </location>
</feature>
<evidence type="ECO:0000313" key="9">
    <source>
        <dbReference type="Proteomes" id="UP000467841"/>
    </source>
</evidence>
<comment type="subcellular location">
    <subcellularLocation>
        <location evidence="1">Secreted</location>
    </subcellularLocation>
</comment>
<feature type="chain" id="PRO_5025519719" description="Leucine-rich repeat-containing N-terminal plant-type domain-containing protein" evidence="7">
    <location>
        <begin position="23"/>
        <end position="526"/>
    </location>
</feature>
<dbReference type="FunFam" id="3.80.10.10:FF:000383">
    <property type="entry name" value="Leucine-rich repeat receptor protein kinase EMS1"/>
    <property type="match status" value="1"/>
</dbReference>